<evidence type="ECO:0000259" key="1">
    <source>
        <dbReference type="Pfam" id="PF06985"/>
    </source>
</evidence>
<gene>
    <name evidence="2 4" type="ORF">BDZ99DRAFT_483131</name>
</gene>
<sequence>MASLLYSSGTTDDESLMVVQTDSHVQSHVCSVCTQHPESFSSLPYPGIRPVGPQYRVPRSVADIVASYNSGCHFCTLLLGCADAKLRTPIRHGTPTFIRFDGAVGAYPDPEQYSKLEYSVLDDENKVLVGFMVCYCPSLVQNSYYATISARIRVEHVTLSHRWSREHMPKLLSFNVASMRSHVPAESVAGSFADAVTVVRRLDIRYLWIDALCIVQDDVDDWRRESAMMGEIYKGAACNLAATAAGERENPDTLFIDGAPLLKSILTTEIKGTTYHFFTETTELSFLSLATLNTRGRVLQERLLSPQLSILATSCTGNAASSEHQRHFLQGVQT</sequence>
<dbReference type="AlphaFoldDB" id="A0A6A6XZX6"/>
<dbReference type="EMBL" id="MU003725">
    <property type="protein sequence ID" value="KAF2802111.1"/>
    <property type="molecule type" value="Genomic_DNA"/>
</dbReference>
<dbReference type="PANTHER" id="PTHR33112:SF16">
    <property type="entry name" value="HETEROKARYON INCOMPATIBILITY DOMAIN-CONTAINING PROTEIN"/>
    <property type="match status" value="1"/>
</dbReference>
<evidence type="ECO:0000313" key="4">
    <source>
        <dbReference type="RefSeq" id="XP_033569075.1"/>
    </source>
</evidence>
<proteinExistence type="predicted"/>
<evidence type="ECO:0000313" key="3">
    <source>
        <dbReference type="Proteomes" id="UP000504636"/>
    </source>
</evidence>
<evidence type="ECO:0000313" key="2">
    <source>
        <dbReference type="EMBL" id="KAF2802111.1"/>
    </source>
</evidence>
<dbReference type="GeneID" id="54463444"/>
<feature type="domain" description="Heterokaryon incompatibility" evidence="1">
    <location>
        <begin position="157"/>
        <end position="301"/>
    </location>
</feature>
<accession>A0A6A6XZX6</accession>
<protein>
    <submittedName>
        <fullName evidence="2 4">HET-domain-containing protein</fullName>
    </submittedName>
</protein>
<organism evidence="2">
    <name type="scientific">Mytilinidion resinicola</name>
    <dbReference type="NCBI Taxonomy" id="574789"/>
    <lineage>
        <taxon>Eukaryota</taxon>
        <taxon>Fungi</taxon>
        <taxon>Dikarya</taxon>
        <taxon>Ascomycota</taxon>
        <taxon>Pezizomycotina</taxon>
        <taxon>Dothideomycetes</taxon>
        <taxon>Pleosporomycetidae</taxon>
        <taxon>Mytilinidiales</taxon>
        <taxon>Mytilinidiaceae</taxon>
        <taxon>Mytilinidion</taxon>
    </lineage>
</organism>
<dbReference type="InterPro" id="IPR010730">
    <property type="entry name" value="HET"/>
</dbReference>
<name>A0A6A6XZX6_9PEZI</name>
<reference evidence="4" key="3">
    <citation type="submission" date="2025-04" db="UniProtKB">
        <authorList>
            <consortium name="RefSeq"/>
        </authorList>
    </citation>
    <scope>IDENTIFICATION</scope>
    <source>
        <strain evidence="4">CBS 304.34</strain>
    </source>
</reference>
<dbReference type="OrthoDB" id="2958217at2759"/>
<reference evidence="4" key="2">
    <citation type="submission" date="2020-04" db="EMBL/GenBank/DDBJ databases">
        <authorList>
            <consortium name="NCBI Genome Project"/>
        </authorList>
    </citation>
    <scope>NUCLEOTIDE SEQUENCE</scope>
    <source>
        <strain evidence="4">CBS 304.34</strain>
    </source>
</reference>
<dbReference type="Pfam" id="PF06985">
    <property type="entry name" value="HET"/>
    <property type="match status" value="1"/>
</dbReference>
<dbReference type="RefSeq" id="XP_033569075.1">
    <property type="nucleotide sequence ID" value="XM_033722551.1"/>
</dbReference>
<reference evidence="2 4" key="1">
    <citation type="journal article" date="2020" name="Stud. Mycol.">
        <title>101 Dothideomycetes genomes: a test case for predicting lifestyles and emergence of pathogens.</title>
        <authorList>
            <person name="Haridas S."/>
            <person name="Albert R."/>
            <person name="Binder M."/>
            <person name="Bloem J."/>
            <person name="Labutti K."/>
            <person name="Salamov A."/>
            <person name="Andreopoulos B."/>
            <person name="Baker S."/>
            <person name="Barry K."/>
            <person name="Bills G."/>
            <person name="Bluhm B."/>
            <person name="Cannon C."/>
            <person name="Castanera R."/>
            <person name="Culley D."/>
            <person name="Daum C."/>
            <person name="Ezra D."/>
            <person name="Gonzalez J."/>
            <person name="Henrissat B."/>
            <person name="Kuo A."/>
            <person name="Liang C."/>
            <person name="Lipzen A."/>
            <person name="Lutzoni F."/>
            <person name="Magnuson J."/>
            <person name="Mondo S."/>
            <person name="Nolan M."/>
            <person name="Ohm R."/>
            <person name="Pangilinan J."/>
            <person name="Park H.-J."/>
            <person name="Ramirez L."/>
            <person name="Alfaro M."/>
            <person name="Sun H."/>
            <person name="Tritt A."/>
            <person name="Yoshinaga Y."/>
            <person name="Zwiers L.-H."/>
            <person name="Turgeon B."/>
            <person name="Goodwin S."/>
            <person name="Spatafora J."/>
            <person name="Crous P."/>
            <person name="Grigoriev I."/>
        </authorList>
    </citation>
    <scope>NUCLEOTIDE SEQUENCE</scope>
    <source>
        <strain evidence="2 4">CBS 304.34</strain>
    </source>
</reference>
<dbReference type="PANTHER" id="PTHR33112">
    <property type="entry name" value="DOMAIN PROTEIN, PUTATIVE-RELATED"/>
    <property type="match status" value="1"/>
</dbReference>
<keyword evidence="3" id="KW-1185">Reference proteome</keyword>
<dbReference type="Proteomes" id="UP000504636">
    <property type="component" value="Unplaced"/>
</dbReference>